<dbReference type="PRINTS" id="PR00039">
    <property type="entry name" value="HTHLYSR"/>
</dbReference>
<dbReference type="GO" id="GO:0003677">
    <property type="term" value="F:DNA binding"/>
    <property type="evidence" value="ECO:0007669"/>
    <property type="project" value="UniProtKB-KW"/>
</dbReference>
<dbReference type="PANTHER" id="PTHR30419">
    <property type="entry name" value="HTH-TYPE TRANSCRIPTIONAL REGULATOR YBHD"/>
    <property type="match status" value="1"/>
</dbReference>
<dbReference type="Gene3D" id="3.40.190.10">
    <property type="entry name" value="Periplasmic binding protein-like II"/>
    <property type="match status" value="2"/>
</dbReference>
<evidence type="ECO:0000256" key="4">
    <source>
        <dbReference type="ARBA" id="ARBA00023163"/>
    </source>
</evidence>
<name>A0A3R7EAF8_9BURK</name>
<dbReference type="AlphaFoldDB" id="A0A3R7EAF8"/>
<comment type="similarity">
    <text evidence="1">Belongs to the LysR transcriptional regulatory family.</text>
</comment>
<feature type="domain" description="HTH lysR-type" evidence="5">
    <location>
        <begin position="1"/>
        <end position="58"/>
    </location>
</feature>
<dbReference type="OrthoDB" id="8524600at2"/>
<dbReference type="InterPro" id="IPR000847">
    <property type="entry name" value="LysR_HTH_N"/>
</dbReference>
<reference evidence="6 7" key="1">
    <citation type="submission" date="2016-07" db="EMBL/GenBank/DDBJ databases">
        <title>Genome analysis of Burkholderia fungorum ES3-20.</title>
        <authorList>
            <person name="Xu D."/>
            <person name="Yao R."/>
            <person name="Zheng S."/>
        </authorList>
    </citation>
    <scope>NUCLEOTIDE SEQUENCE [LARGE SCALE GENOMIC DNA]</scope>
    <source>
        <strain evidence="6 7">ES3-20</strain>
    </source>
</reference>
<dbReference type="EMBL" id="MCAS01000003">
    <property type="protein sequence ID" value="RKF49920.1"/>
    <property type="molecule type" value="Genomic_DNA"/>
</dbReference>
<proteinExistence type="inferred from homology"/>
<dbReference type="Pfam" id="PF03466">
    <property type="entry name" value="LysR_substrate"/>
    <property type="match status" value="1"/>
</dbReference>
<dbReference type="FunFam" id="1.10.10.10:FF:000001">
    <property type="entry name" value="LysR family transcriptional regulator"/>
    <property type="match status" value="1"/>
</dbReference>
<dbReference type="RefSeq" id="WP_120343214.1">
    <property type="nucleotide sequence ID" value="NZ_MCAS01000003.1"/>
</dbReference>
<keyword evidence="3" id="KW-0238">DNA-binding</keyword>
<dbReference type="InterPro" id="IPR050950">
    <property type="entry name" value="HTH-type_LysR_regulators"/>
</dbReference>
<dbReference type="Gene3D" id="1.10.10.10">
    <property type="entry name" value="Winged helix-like DNA-binding domain superfamily/Winged helix DNA-binding domain"/>
    <property type="match status" value="1"/>
</dbReference>
<evidence type="ECO:0000259" key="5">
    <source>
        <dbReference type="PROSITE" id="PS50931"/>
    </source>
</evidence>
<sequence>MKYNQLRALVAIAQHGSIRAAAKTVCLSQPALTKAIRELEQELGVPLVSRSARGAQLTQFGQAVCARARLILAEMQHAKDDVIQLSGQAGGTVSCAVTPLVSLKFLSRAIHSFRQRMPKTRLSVQEGFLTAALARLRDGSLDFVIAIVDEKKLAPEFVFRSLLEGELIISARKGHPLANAGSIADLEGAEWMLNTTPESIGQSLQDFFVRHGAKAPNVVVECSSFSASFSLSVKSNLLSCCPKSFLETDWIRERIISVPVREALPRVSVGIISRRDALNTSACDYLIDCFVEAVAAVPSFQFDTDNAGVV</sequence>
<dbReference type="PANTHER" id="PTHR30419:SF30">
    <property type="entry name" value="LYSR FAMILY TRANSCRIPTIONAL REGULATOR"/>
    <property type="match status" value="1"/>
</dbReference>
<keyword evidence="2" id="KW-0805">Transcription regulation</keyword>
<dbReference type="InterPro" id="IPR036388">
    <property type="entry name" value="WH-like_DNA-bd_sf"/>
</dbReference>
<evidence type="ECO:0000256" key="1">
    <source>
        <dbReference type="ARBA" id="ARBA00009437"/>
    </source>
</evidence>
<dbReference type="PROSITE" id="PS50931">
    <property type="entry name" value="HTH_LYSR"/>
    <property type="match status" value="1"/>
</dbReference>
<gene>
    <name evidence="6" type="ORF">BCY88_16345</name>
</gene>
<evidence type="ECO:0000256" key="2">
    <source>
        <dbReference type="ARBA" id="ARBA00023015"/>
    </source>
</evidence>
<dbReference type="GO" id="GO:0005829">
    <property type="term" value="C:cytosol"/>
    <property type="evidence" value="ECO:0007669"/>
    <property type="project" value="TreeGrafter"/>
</dbReference>
<dbReference type="Pfam" id="PF00126">
    <property type="entry name" value="HTH_1"/>
    <property type="match status" value="1"/>
</dbReference>
<dbReference type="GO" id="GO:0003700">
    <property type="term" value="F:DNA-binding transcription factor activity"/>
    <property type="evidence" value="ECO:0007669"/>
    <property type="project" value="InterPro"/>
</dbReference>
<evidence type="ECO:0000313" key="6">
    <source>
        <dbReference type="EMBL" id="RKF49920.1"/>
    </source>
</evidence>
<dbReference type="InterPro" id="IPR036390">
    <property type="entry name" value="WH_DNA-bd_sf"/>
</dbReference>
<keyword evidence="4" id="KW-0804">Transcription</keyword>
<organism evidence="6 7">
    <name type="scientific">Paraburkholderia fungorum</name>
    <dbReference type="NCBI Taxonomy" id="134537"/>
    <lineage>
        <taxon>Bacteria</taxon>
        <taxon>Pseudomonadati</taxon>
        <taxon>Pseudomonadota</taxon>
        <taxon>Betaproteobacteria</taxon>
        <taxon>Burkholderiales</taxon>
        <taxon>Burkholderiaceae</taxon>
        <taxon>Paraburkholderia</taxon>
    </lineage>
</organism>
<dbReference type="Proteomes" id="UP000283709">
    <property type="component" value="Unassembled WGS sequence"/>
</dbReference>
<protein>
    <submittedName>
        <fullName evidence="6">LysR family transcriptional regulator</fullName>
    </submittedName>
</protein>
<dbReference type="InterPro" id="IPR005119">
    <property type="entry name" value="LysR_subst-bd"/>
</dbReference>
<dbReference type="SUPFAM" id="SSF46785">
    <property type="entry name" value="Winged helix' DNA-binding domain"/>
    <property type="match status" value="1"/>
</dbReference>
<evidence type="ECO:0000256" key="3">
    <source>
        <dbReference type="ARBA" id="ARBA00023125"/>
    </source>
</evidence>
<evidence type="ECO:0000313" key="7">
    <source>
        <dbReference type="Proteomes" id="UP000283709"/>
    </source>
</evidence>
<accession>A0A3R7EAF8</accession>
<comment type="caution">
    <text evidence="6">The sequence shown here is derived from an EMBL/GenBank/DDBJ whole genome shotgun (WGS) entry which is preliminary data.</text>
</comment>
<dbReference type="SUPFAM" id="SSF53850">
    <property type="entry name" value="Periplasmic binding protein-like II"/>
    <property type="match status" value="1"/>
</dbReference>